<feature type="region of interest" description="Disordered" evidence="1">
    <location>
        <begin position="1"/>
        <end position="21"/>
    </location>
</feature>
<feature type="region of interest" description="Disordered" evidence="1">
    <location>
        <begin position="186"/>
        <end position="218"/>
    </location>
</feature>
<evidence type="ECO:0000313" key="4">
    <source>
        <dbReference type="Proteomes" id="UP000753908"/>
    </source>
</evidence>
<feature type="compositionally biased region" description="Polar residues" evidence="1">
    <location>
        <begin position="1"/>
        <end position="15"/>
    </location>
</feature>
<dbReference type="Proteomes" id="UP000753908">
    <property type="component" value="Unassembled WGS sequence"/>
</dbReference>
<keyword evidence="2" id="KW-1133">Transmembrane helix</keyword>
<feature type="compositionally biased region" description="Low complexity" evidence="1">
    <location>
        <begin position="193"/>
        <end position="207"/>
    </location>
</feature>
<keyword evidence="2" id="KW-0812">Transmembrane</keyword>
<sequence>MSQDVITNKRASQPLNAPASIQPWSADSEADKLMDELFSDIDRILEGGSKLPTEPVKPEYVSLKSLVIPQITMPPAVMSPQELVQQPSLDDSIDTASLAQLDTDVASPPVVQSKRWNWSVEKVLLAVGVASLVVMAIMLLSNKTKLALPGWLNFAGSPSAENGQISDTDSQFISYMQRSLEVIDRKTGANQKPATASSTAPSTATAANLPPVPTAGNRTLAQNQAPTVLERVYIPVYPPSTPAAPSAPSVAARPSISPVARPSVQLPPPPVRSSVPLPPPVTRPSAARPPAAKPSAARPPAPASPQAAAPSPRRLPAPPSVAVPTSPTVQSPAPVANHTLVGLLELGDQSAALFDVSGVTQRITVGEAIGASGWILVSVANQEAVIRRNGEVRSVYVGQKF</sequence>
<evidence type="ECO:0008006" key="5">
    <source>
        <dbReference type="Google" id="ProtNLM"/>
    </source>
</evidence>
<feature type="compositionally biased region" description="Low complexity" evidence="1">
    <location>
        <begin position="283"/>
        <end position="296"/>
    </location>
</feature>
<dbReference type="EMBL" id="JAHHIF010000045">
    <property type="protein sequence ID" value="MBW4547658.1"/>
    <property type="molecule type" value="Genomic_DNA"/>
</dbReference>
<name>A0A951PRV6_9CYAN</name>
<evidence type="ECO:0000313" key="3">
    <source>
        <dbReference type="EMBL" id="MBW4547658.1"/>
    </source>
</evidence>
<feature type="compositionally biased region" description="Pro residues" evidence="1">
    <location>
        <begin position="265"/>
        <end position="282"/>
    </location>
</feature>
<protein>
    <recommendedName>
        <fullName evidence="5">Type II secretion system protein GspC N-terminal domain-containing protein</fullName>
    </recommendedName>
</protein>
<dbReference type="AlphaFoldDB" id="A0A951PRV6"/>
<reference evidence="3" key="1">
    <citation type="submission" date="2021-05" db="EMBL/GenBank/DDBJ databases">
        <authorList>
            <person name="Pietrasiak N."/>
            <person name="Ward R."/>
            <person name="Stajich J.E."/>
            <person name="Kurbessoian T."/>
        </authorList>
    </citation>
    <scope>NUCLEOTIDE SEQUENCE</scope>
    <source>
        <strain evidence="3">CPER-KK1</strain>
    </source>
</reference>
<feature type="region of interest" description="Disordered" evidence="1">
    <location>
        <begin position="260"/>
        <end position="330"/>
    </location>
</feature>
<feature type="transmembrane region" description="Helical" evidence="2">
    <location>
        <begin position="123"/>
        <end position="140"/>
    </location>
</feature>
<keyword evidence="2" id="KW-0472">Membrane</keyword>
<evidence type="ECO:0000256" key="1">
    <source>
        <dbReference type="SAM" id="MobiDB-lite"/>
    </source>
</evidence>
<proteinExistence type="predicted"/>
<reference evidence="3" key="2">
    <citation type="journal article" date="2022" name="Microbiol. Resour. Announc.">
        <title>Metagenome Sequencing to Explore Phylogenomics of Terrestrial Cyanobacteria.</title>
        <authorList>
            <person name="Ward R.D."/>
            <person name="Stajich J.E."/>
            <person name="Johansen J.R."/>
            <person name="Huntemann M."/>
            <person name="Clum A."/>
            <person name="Foster B."/>
            <person name="Foster B."/>
            <person name="Roux S."/>
            <person name="Palaniappan K."/>
            <person name="Varghese N."/>
            <person name="Mukherjee S."/>
            <person name="Reddy T.B.K."/>
            <person name="Daum C."/>
            <person name="Copeland A."/>
            <person name="Chen I.A."/>
            <person name="Ivanova N.N."/>
            <person name="Kyrpides N.C."/>
            <person name="Shapiro N."/>
            <person name="Eloe-Fadrosh E.A."/>
            <person name="Pietrasiak N."/>
        </authorList>
    </citation>
    <scope>NUCLEOTIDE SEQUENCE</scope>
    <source>
        <strain evidence="3">CPER-KK1</strain>
    </source>
</reference>
<evidence type="ECO:0000256" key="2">
    <source>
        <dbReference type="SAM" id="Phobius"/>
    </source>
</evidence>
<accession>A0A951PRV6</accession>
<gene>
    <name evidence="3" type="ORF">KME25_24930</name>
</gene>
<organism evidence="3 4">
    <name type="scientific">Symplocastrum torsivum CPER-KK1</name>
    <dbReference type="NCBI Taxonomy" id="450513"/>
    <lineage>
        <taxon>Bacteria</taxon>
        <taxon>Bacillati</taxon>
        <taxon>Cyanobacteriota</taxon>
        <taxon>Cyanophyceae</taxon>
        <taxon>Oscillatoriophycideae</taxon>
        <taxon>Oscillatoriales</taxon>
        <taxon>Microcoleaceae</taxon>
        <taxon>Symplocastrum</taxon>
    </lineage>
</organism>
<comment type="caution">
    <text evidence="3">The sequence shown here is derived from an EMBL/GenBank/DDBJ whole genome shotgun (WGS) entry which is preliminary data.</text>
</comment>